<dbReference type="Pfam" id="PF07002">
    <property type="entry name" value="Copine"/>
    <property type="match status" value="2"/>
</dbReference>
<dbReference type="AlphaFoldDB" id="A0A814RYP2"/>
<evidence type="ECO:0000313" key="5">
    <source>
        <dbReference type="Proteomes" id="UP000663845"/>
    </source>
</evidence>
<dbReference type="GO" id="GO:0004842">
    <property type="term" value="F:ubiquitin-protein transferase activity"/>
    <property type="evidence" value="ECO:0007669"/>
    <property type="project" value="TreeGrafter"/>
</dbReference>
<feature type="transmembrane region" description="Helical" evidence="2">
    <location>
        <begin position="129"/>
        <end position="150"/>
    </location>
</feature>
<evidence type="ECO:0000259" key="3">
    <source>
        <dbReference type="SMART" id="SM00327"/>
    </source>
</evidence>
<dbReference type="SUPFAM" id="SSF53300">
    <property type="entry name" value="vWA-like"/>
    <property type="match status" value="1"/>
</dbReference>
<dbReference type="InterPro" id="IPR002035">
    <property type="entry name" value="VWF_A"/>
</dbReference>
<dbReference type="InterPro" id="IPR010734">
    <property type="entry name" value="Copine_C"/>
</dbReference>
<organism evidence="4 5">
    <name type="scientific">Adineta steineri</name>
    <dbReference type="NCBI Taxonomy" id="433720"/>
    <lineage>
        <taxon>Eukaryota</taxon>
        <taxon>Metazoa</taxon>
        <taxon>Spiralia</taxon>
        <taxon>Gnathifera</taxon>
        <taxon>Rotifera</taxon>
        <taxon>Eurotatoria</taxon>
        <taxon>Bdelloidea</taxon>
        <taxon>Adinetida</taxon>
        <taxon>Adinetidae</taxon>
        <taxon>Adineta</taxon>
    </lineage>
</organism>
<evidence type="ECO:0000313" key="4">
    <source>
        <dbReference type="EMBL" id="CAF1139188.1"/>
    </source>
</evidence>
<proteinExistence type="predicted"/>
<dbReference type="GO" id="GO:0016567">
    <property type="term" value="P:protein ubiquitination"/>
    <property type="evidence" value="ECO:0007669"/>
    <property type="project" value="TreeGrafter"/>
</dbReference>
<evidence type="ECO:0000256" key="2">
    <source>
        <dbReference type="SAM" id="Phobius"/>
    </source>
</evidence>
<comment type="caution">
    <text evidence="4">The sequence shown here is derived from an EMBL/GenBank/DDBJ whole genome shotgun (WGS) entry which is preliminary data.</text>
</comment>
<sequence>MKTYLKRPHDKSFAAVFYSSSDTHNQVQSRANFRQQIVQPSTKEQQRLLSSTNLPRLQHVHSGKYGIKPIWSSDDSLCEQWQHGKKFNKHRSSISSENHQDRCSQYTSDSKKTSIFSLTTILSYVNQEYGLILLLASISLLLLLLVYIVYRQRSTKINENKLNGQQQQRRRLSLEENLFSHNLSEHRLSAVPVLPTIVEENSPALHSSSSASQFSLLSSSTNATTSSTTVIDNNDTHNSSSPSTHEEKSSINNIPTRDNVIRISLLPKDEQSTSSGPRRRSRFEQNPTTSTAEKLPTEEALVPPVIVRKTSITHQNVIKDDYASLEEVNNAVKEVGLHHSQLMFGIDYTISNLETGKHSFNGLSLHHIQNGLLNPYQSVITIVGRTLEKYDSDMLIPAFGFGDRSTLDRKIFPLRPDGTYCKGFRGVLDAYNEITPRVRMSGPTNFAPLIREAIRIVKKTGQYHILVIVADGQVTNEKQTKDAIVEASNYPLSIVMIGVGDGPWDMMEEFDDSLPTRQFDNFQFVNYNSVVEASTNTDSSFALRALMEIPSQYAAIKELGLLKNKIPLTPTRQFDNFQFVNYNSVVEASTNTDSSFALRALMEIPSQYAAIKELGLLKNS</sequence>
<keyword evidence="2" id="KW-0812">Transmembrane</keyword>
<keyword evidence="2" id="KW-1133">Transmembrane helix</keyword>
<protein>
    <recommendedName>
        <fullName evidence="3">VWFA domain-containing protein</fullName>
    </recommendedName>
</protein>
<reference evidence="4" key="1">
    <citation type="submission" date="2021-02" db="EMBL/GenBank/DDBJ databases">
        <authorList>
            <person name="Nowell W R."/>
        </authorList>
    </citation>
    <scope>NUCLEOTIDE SEQUENCE</scope>
</reference>
<dbReference type="PANTHER" id="PTHR45751">
    <property type="entry name" value="COPINE FAMILY PROTEIN 1"/>
    <property type="match status" value="1"/>
</dbReference>
<name>A0A814RYP2_9BILA</name>
<evidence type="ECO:0000256" key="1">
    <source>
        <dbReference type="SAM" id="MobiDB-lite"/>
    </source>
</evidence>
<dbReference type="SMART" id="SM00327">
    <property type="entry name" value="VWA"/>
    <property type="match status" value="1"/>
</dbReference>
<feature type="domain" description="VWFA" evidence="3">
    <location>
        <begin position="339"/>
        <end position="529"/>
    </location>
</feature>
<dbReference type="Proteomes" id="UP000663845">
    <property type="component" value="Unassembled WGS sequence"/>
</dbReference>
<dbReference type="InterPro" id="IPR052079">
    <property type="entry name" value="E3_ligase/Copine_domain"/>
</dbReference>
<gene>
    <name evidence="4" type="ORF">JYZ213_LOCUS23457</name>
</gene>
<feature type="region of interest" description="Disordered" evidence="1">
    <location>
        <begin position="225"/>
        <end position="296"/>
    </location>
</feature>
<dbReference type="GO" id="GO:0005634">
    <property type="term" value="C:nucleus"/>
    <property type="evidence" value="ECO:0007669"/>
    <property type="project" value="TreeGrafter"/>
</dbReference>
<dbReference type="PANTHER" id="PTHR45751:SF11">
    <property type="entry name" value="COPINE FAMILY PROTEIN 2"/>
    <property type="match status" value="1"/>
</dbReference>
<accession>A0A814RYP2</accession>
<keyword evidence="2" id="KW-0472">Membrane</keyword>
<dbReference type="EMBL" id="CAJNOG010000277">
    <property type="protein sequence ID" value="CAF1139188.1"/>
    <property type="molecule type" value="Genomic_DNA"/>
</dbReference>
<dbReference type="Gene3D" id="3.40.50.410">
    <property type="entry name" value="von Willebrand factor, type A domain"/>
    <property type="match status" value="1"/>
</dbReference>
<dbReference type="InterPro" id="IPR036465">
    <property type="entry name" value="vWFA_dom_sf"/>
</dbReference>